<reference evidence="7 8" key="1">
    <citation type="submission" date="2017-02" db="EMBL/GenBank/DDBJ databases">
        <authorList>
            <person name="Peterson S.W."/>
        </authorList>
    </citation>
    <scope>NUCLEOTIDE SEQUENCE [LARGE SCALE GENOMIC DNA]</scope>
    <source>
        <strain evidence="7 8">DSM 22335</strain>
    </source>
</reference>
<dbReference type="EMBL" id="FUWH01000010">
    <property type="protein sequence ID" value="SKA08978.1"/>
    <property type="molecule type" value="Genomic_DNA"/>
</dbReference>
<comment type="similarity">
    <text evidence="2 6">Belongs to the FPP/GGPP synthase family.</text>
</comment>
<dbReference type="OrthoDB" id="9805316at2"/>
<keyword evidence="5" id="KW-0460">Magnesium</keyword>
<dbReference type="GO" id="GO:0046872">
    <property type="term" value="F:metal ion binding"/>
    <property type="evidence" value="ECO:0007669"/>
    <property type="project" value="UniProtKB-KW"/>
</dbReference>
<keyword evidence="8" id="KW-1185">Reference proteome</keyword>
<dbReference type="SFLD" id="SFLDS00005">
    <property type="entry name" value="Isoprenoid_Synthase_Type_I"/>
    <property type="match status" value="1"/>
</dbReference>
<dbReference type="AlphaFoldDB" id="A0A1T4R059"/>
<accession>A0A1T4R059</accession>
<dbReference type="PROSITE" id="PS00444">
    <property type="entry name" value="POLYPRENYL_SYNTHASE_2"/>
    <property type="match status" value="1"/>
</dbReference>
<dbReference type="STRING" id="413434.SAMN04488132_1104"/>
<sequence length="321" mass="36332">MQTFKEHAAAFATYFSTRHFPESPATLYEPGEYFLSWGGKRIRPVMCLMGNELFGELNPDSFEAASAIELFHNFTLIHDDIMDAAPLRRGMVTVHEKYGQNTAILSGDVMLIRAYEHIAKINTLYMPRILQLFNRTAREVCEGQQLDIDFEQNSSVSLDEYIEMITLKTSVLLAASLETGAILGGASEGNCRHIYEFGKNLGIAFQVQDDYLDAFGDPEKFGKEVGGDIRQNKKTFLLLHALAVSSPEQQQQLYGLMMRNPADKVAQVLDIFRACNADEWARELKEKYLAQALRHLDEIAVLNVRKAPLKELAEFLIQRDQ</sequence>
<dbReference type="RefSeq" id="WP_078832258.1">
    <property type="nucleotide sequence ID" value="NZ_FUWH01000010.1"/>
</dbReference>
<dbReference type="InterPro" id="IPR000092">
    <property type="entry name" value="Polyprenyl_synt"/>
</dbReference>
<dbReference type="InterPro" id="IPR008949">
    <property type="entry name" value="Isoprenoid_synthase_dom_sf"/>
</dbReference>
<dbReference type="InterPro" id="IPR033749">
    <property type="entry name" value="Polyprenyl_synt_CS"/>
</dbReference>
<dbReference type="PANTHER" id="PTHR12001">
    <property type="entry name" value="GERANYLGERANYL PYROPHOSPHATE SYNTHASE"/>
    <property type="match status" value="1"/>
</dbReference>
<dbReference type="CDD" id="cd00685">
    <property type="entry name" value="Trans_IPPS_HT"/>
    <property type="match status" value="1"/>
</dbReference>
<name>A0A1T4R059_9BACT</name>
<gene>
    <name evidence="7" type="ORF">SAMN04488132_1104</name>
</gene>
<dbReference type="SUPFAM" id="SSF48576">
    <property type="entry name" value="Terpenoid synthases"/>
    <property type="match status" value="1"/>
</dbReference>
<evidence type="ECO:0000256" key="6">
    <source>
        <dbReference type="RuleBase" id="RU004466"/>
    </source>
</evidence>
<evidence type="ECO:0000256" key="2">
    <source>
        <dbReference type="ARBA" id="ARBA00006706"/>
    </source>
</evidence>
<evidence type="ECO:0000313" key="8">
    <source>
        <dbReference type="Proteomes" id="UP000190888"/>
    </source>
</evidence>
<evidence type="ECO:0000313" key="7">
    <source>
        <dbReference type="EMBL" id="SKA08978.1"/>
    </source>
</evidence>
<keyword evidence="3 6" id="KW-0808">Transferase</keyword>
<evidence type="ECO:0000256" key="1">
    <source>
        <dbReference type="ARBA" id="ARBA00001946"/>
    </source>
</evidence>
<dbReference type="PANTHER" id="PTHR12001:SF85">
    <property type="entry name" value="SHORT CHAIN ISOPRENYL DIPHOSPHATE SYNTHASE"/>
    <property type="match status" value="1"/>
</dbReference>
<keyword evidence="4" id="KW-0479">Metal-binding</keyword>
<organism evidence="7 8">
    <name type="scientific">Sediminibacterium ginsengisoli</name>
    <dbReference type="NCBI Taxonomy" id="413434"/>
    <lineage>
        <taxon>Bacteria</taxon>
        <taxon>Pseudomonadati</taxon>
        <taxon>Bacteroidota</taxon>
        <taxon>Chitinophagia</taxon>
        <taxon>Chitinophagales</taxon>
        <taxon>Chitinophagaceae</taxon>
        <taxon>Sediminibacterium</taxon>
    </lineage>
</organism>
<evidence type="ECO:0000256" key="4">
    <source>
        <dbReference type="ARBA" id="ARBA00022723"/>
    </source>
</evidence>
<protein>
    <submittedName>
        <fullName evidence="7">Geranylgeranyl diphosphate synthase, type II</fullName>
    </submittedName>
</protein>
<evidence type="ECO:0000256" key="3">
    <source>
        <dbReference type="ARBA" id="ARBA00022679"/>
    </source>
</evidence>
<dbReference type="Pfam" id="PF00348">
    <property type="entry name" value="polyprenyl_synt"/>
    <property type="match status" value="1"/>
</dbReference>
<dbReference type="Gene3D" id="1.10.600.10">
    <property type="entry name" value="Farnesyl Diphosphate Synthase"/>
    <property type="match status" value="1"/>
</dbReference>
<dbReference type="Proteomes" id="UP000190888">
    <property type="component" value="Unassembled WGS sequence"/>
</dbReference>
<proteinExistence type="inferred from homology"/>
<dbReference type="GO" id="GO:0008299">
    <property type="term" value="P:isoprenoid biosynthetic process"/>
    <property type="evidence" value="ECO:0007669"/>
    <property type="project" value="InterPro"/>
</dbReference>
<comment type="cofactor">
    <cofactor evidence="1">
        <name>Mg(2+)</name>
        <dbReference type="ChEBI" id="CHEBI:18420"/>
    </cofactor>
</comment>
<evidence type="ECO:0000256" key="5">
    <source>
        <dbReference type="ARBA" id="ARBA00022842"/>
    </source>
</evidence>
<dbReference type="GO" id="GO:0004659">
    <property type="term" value="F:prenyltransferase activity"/>
    <property type="evidence" value="ECO:0007669"/>
    <property type="project" value="InterPro"/>
</dbReference>
<dbReference type="PROSITE" id="PS00723">
    <property type="entry name" value="POLYPRENYL_SYNTHASE_1"/>
    <property type="match status" value="1"/>
</dbReference>
<dbReference type="SFLD" id="SFLDG01017">
    <property type="entry name" value="Polyprenyl_Transferase_Like"/>
    <property type="match status" value="1"/>
</dbReference>